<dbReference type="EMBL" id="JAWJZI010000003">
    <property type="protein sequence ID" value="MDV5169372.1"/>
    <property type="molecule type" value="Genomic_DNA"/>
</dbReference>
<dbReference type="RefSeq" id="WP_317522113.1">
    <property type="nucleotide sequence ID" value="NZ_JAWJZI010000003.1"/>
</dbReference>
<feature type="transmembrane region" description="Helical" evidence="1">
    <location>
        <begin position="222"/>
        <end position="242"/>
    </location>
</feature>
<dbReference type="InterPro" id="IPR022604">
    <property type="entry name" value="DUF2955"/>
</dbReference>
<sequence>MFHSAANPVIRLVFVPILLLFYLQYQGAALPFIAPIFVVIFLTLMPSRPPLNMMLKLLLILVFVSFGVVTLGRLLLDSPTGFIMYSWSLLFWSYYRSHHNPKDIVSTLVLIVVLIMVVMSKQMGLPLNGLPWLLFSSFILALVATYLGFWLFPGDEKDILPDEASLEGAEKHVGLIAFKATAMVIVLMALISADSSQSLLIAITFGSMIKPPSYRDNQTFGYYRLVTTTVGILFTIPCMLLVTAGVPSFVVLGVTLFCGLQLAAFAIRRQTHLTIYQLLFTNFTVLTYQIISNPGSDSFSAQMMRLVSIATAILLGTLVLNLVRDISHNQTH</sequence>
<feature type="transmembrane region" description="Helical" evidence="1">
    <location>
        <begin position="303"/>
        <end position="323"/>
    </location>
</feature>
<reference evidence="2 3" key="1">
    <citation type="submission" date="2023-10" db="EMBL/GenBank/DDBJ databases">
        <title>Marine bacteria isolated from horseshoe crab.</title>
        <authorList>
            <person name="Cheng T.H."/>
        </authorList>
    </citation>
    <scope>NUCLEOTIDE SEQUENCE [LARGE SCALE GENOMIC DNA]</scope>
    <source>
        <strain evidence="2 3">HSC6</strain>
    </source>
</reference>
<keyword evidence="3" id="KW-1185">Reference proteome</keyword>
<accession>A0ABU3ZGX8</accession>
<feature type="transmembrane region" description="Helical" evidence="1">
    <location>
        <begin position="248"/>
        <end position="267"/>
    </location>
</feature>
<feature type="transmembrane region" description="Helical" evidence="1">
    <location>
        <begin position="132"/>
        <end position="152"/>
    </location>
</feature>
<gene>
    <name evidence="2" type="ORF">R2X38_10215</name>
</gene>
<dbReference type="Proteomes" id="UP001186452">
    <property type="component" value="Unassembled WGS sequence"/>
</dbReference>
<evidence type="ECO:0000313" key="3">
    <source>
        <dbReference type="Proteomes" id="UP001186452"/>
    </source>
</evidence>
<name>A0ABU3ZGX8_9GAMM</name>
<proteinExistence type="predicted"/>
<feature type="transmembrane region" description="Helical" evidence="1">
    <location>
        <begin position="57"/>
        <end position="76"/>
    </location>
</feature>
<keyword evidence="1" id="KW-1133">Transmembrane helix</keyword>
<evidence type="ECO:0000313" key="2">
    <source>
        <dbReference type="EMBL" id="MDV5169372.1"/>
    </source>
</evidence>
<feature type="transmembrane region" description="Helical" evidence="1">
    <location>
        <begin position="28"/>
        <end position="45"/>
    </location>
</feature>
<evidence type="ECO:0000256" key="1">
    <source>
        <dbReference type="SAM" id="Phobius"/>
    </source>
</evidence>
<dbReference type="Pfam" id="PF11168">
    <property type="entry name" value="DUF2955"/>
    <property type="match status" value="1"/>
</dbReference>
<keyword evidence="1" id="KW-0472">Membrane</keyword>
<feature type="transmembrane region" description="Helical" evidence="1">
    <location>
        <begin position="274"/>
        <end position="291"/>
    </location>
</feature>
<comment type="caution">
    <text evidence="2">The sequence shown here is derived from an EMBL/GenBank/DDBJ whole genome shotgun (WGS) entry which is preliminary data.</text>
</comment>
<feature type="transmembrane region" description="Helical" evidence="1">
    <location>
        <begin position="104"/>
        <end position="120"/>
    </location>
</feature>
<protein>
    <submittedName>
        <fullName evidence="2">DUF2955 domain-containing protein</fullName>
    </submittedName>
</protein>
<organism evidence="2 3">
    <name type="scientific">Photobacterium rosenbergii</name>
    <dbReference type="NCBI Taxonomy" id="294936"/>
    <lineage>
        <taxon>Bacteria</taxon>
        <taxon>Pseudomonadati</taxon>
        <taxon>Pseudomonadota</taxon>
        <taxon>Gammaproteobacteria</taxon>
        <taxon>Vibrionales</taxon>
        <taxon>Vibrionaceae</taxon>
        <taxon>Photobacterium</taxon>
    </lineage>
</organism>
<keyword evidence="1" id="KW-0812">Transmembrane</keyword>